<evidence type="ECO:0000256" key="1">
    <source>
        <dbReference type="ARBA" id="ARBA00009922"/>
    </source>
</evidence>
<dbReference type="InterPro" id="IPR013986">
    <property type="entry name" value="DExx_box_DNA_helicase_dom_sf"/>
</dbReference>
<evidence type="ECO:0000256" key="8">
    <source>
        <dbReference type="ARBA" id="ARBA00034617"/>
    </source>
</evidence>
<dbReference type="GO" id="GO:0005524">
    <property type="term" value="F:ATP binding"/>
    <property type="evidence" value="ECO:0007669"/>
    <property type="project" value="UniProtKB-UniRule"/>
</dbReference>
<keyword evidence="5 12" id="KW-0067">ATP-binding</keyword>
<reference evidence="17" key="1">
    <citation type="submission" date="2016-11" db="EMBL/GenBank/DDBJ databases">
        <authorList>
            <person name="Shukria A."/>
            <person name="Stevens D.C."/>
        </authorList>
    </citation>
    <scope>NUCLEOTIDE SEQUENCE [LARGE SCALE GENOMIC DNA]</scope>
    <source>
        <strain evidence="17">Cbfe23</strain>
    </source>
</reference>
<dbReference type="PROSITE" id="PS51217">
    <property type="entry name" value="UVRD_HELICASE_CTER"/>
    <property type="match status" value="1"/>
</dbReference>
<feature type="region of interest" description="Disordered" evidence="13">
    <location>
        <begin position="669"/>
        <end position="706"/>
    </location>
</feature>
<evidence type="ECO:0000256" key="2">
    <source>
        <dbReference type="ARBA" id="ARBA00022741"/>
    </source>
</evidence>
<keyword evidence="17" id="KW-1185">Reference proteome</keyword>
<dbReference type="GO" id="GO:0000725">
    <property type="term" value="P:recombinational repair"/>
    <property type="evidence" value="ECO:0007669"/>
    <property type="project" value="TreeGrafter"/>
</dbReference>
<dbReference type="CDD" id="cd18807">
    <property type="entry name" value="SF1_C_UvrD"/>
    <property type="match status" value="1"/>
</dbReference>
<evidence type="ECO:0000256" key="12">
    <source>
        <dbReference type="PROSITE-ProRule" id="PRU00560"/>
    </source>
</evidence>
<dbReference type="STRING" id="83449.BON30_07625"/>
<dbReference type="Gene3D" id="1.10.10.160">
    <property type="match status" value="1"/>
</dbReference>
<dbReference type="Gene3D" id="1.10.486.10">
    <property type="entry name" value="PCRA, domain 4"/>
    <property type="match status" value="1"/>
</dbReference>
<dbReference type="GO" id="GO:0016887">
    <property type="term" value="F:ATP hydrolysis activity"/>
    <property type="evidence" value="ECO:0007669"/>
    <property type="project" value="RHEA"/>
</dbReference>
<dbReference type="GO" id="GO:0005829">
    <property type="term" value="C:cytosol"/>
    <property type="evidence" value="ECO:0007669"/>
    <property type="project" value="TreeGrafter"/>
</dbReference>
<keyword evidence="3 12" id="KW-0378">Hydrolase</keyword>
<dbReference type="EC" id="5.6.2.4" evidence="9"/>
<dbReference type="PANTHER" id="PTHR11070:SF2">
    <property type="entry name" value="ATP-DEPENDENT DNA HELICASE SRS2"/>
    <property type="match status" value="1"/>
</dbReference>
<dbReference type="InterPro" id="IPR027417">
    <property type="entry name" value="P-loop_NTPase"/>
</dbReference>
<dbReference type="SUPFAM" id="SSF52540">
    <property type="entry name" value="P-loop containing nucleoside triphosphate hydrolases"/>
    <property type="match status" value="1"/>
</dbReference>
<evidence type="ECO:0000313" key="17">
    <source>
        <dbReference type="Proteomes" id="UP000182229"/>
    </source>
</evidence>
<dbReference type="Pfam" id="PF00580">
    <property type="entry name" value="UvrD-helicase"/>
    <property type="match status" value="1"/>
</dbReference>
<organism evidence="16 17">
    <name type="scientific">Cystobacter ferrugineus</name>
    <dbReference type="NCBI Taxonomy" id="83449"/>
    <lineage>
        <taxon>Bacteria</taxon>
        <taxon>Pseudomonadati</taxon>
        <taxon>Myxococcota</taxon>
        <taxon>Myxococcia</taxon>
        <taxon>Myxococcales</taxon>
        <taxon>Cystobacterineae</taxon>
        <taxon>Archangiaceae</taxon>
        <taxon>Cystobacter</taxon>
    </lineage>
</organism>
<dbReference type="GO" id="GO:0043138">
    <property type="term" value="F:3'-5' DNA helicase activity"/>
    <property type="evidence" value="ECO:0007669"/>
    <property type="project" value="UniProtKB-EC"/>
</dbReference>
<comment type="similarity">
    <text evidence="1">Belongs to the helicase family. UvrD subfamily.</text>
</comment>
<evidence type="ECO:0000313" key="16">
    <source>
        <dbReference type="EMBL" id="OJH40799.1"/>
    </source>
</evidence>
<gene>
    <name evidence="16" type="ORF">BON30_07625</name>
</gene>
<dbReference type="PROSITE" id="PS51198">
    <property type="entry name" value="UVRD_HELICASE_ATP_BIND"/>
    <property type="match status" value="1"/>
</dbReference>
<evidence type="ECO:0000259" key="15">
    <source>
        <dbReference type="PROSITE" id="PS51217"/>
    </source>
</evidence>
<dbReference type="AlphaFoldDB" id="A0A1L9BEX4"/>
<comment type="catalytic activity">
    <reaction evidence="11">
        <text>ATP + H2O = ADP + phosphate + H(+)</text>
        <dbReference type="Rhea" id="RHEA:13065"/>
        <dbReference type="ChEBI" id="CHEBI:15377"/>
        <dbReference type="ChEBI" id="CHEBI:15378"/>
        <dbReference type="ChEBI" id="CHEBI:30616"/>
        <dbReference type="ChEBI" id="CHEBI:43474"/>
        <dbReference type="ChEBI" id="CHEBI:456216"/>
        <dbReference type="EC" id="5.6.2.4"/>
    </reaction>
</comment>
<evidence type="ECO:0000256" key="5">
    <source>
        <dbReference type="ARBA" id="ARBA00022840"/>
    </source>
</evidence>
<name>A0A1L9BEX4_9BACT</name>
<dbReference type="Pfam" id="PF13361">
    <property type="entry name" value="UvrD_C"/>
    <property type="match status" value="1"/>
</dbReference>
<dbReference type="InterPro" id="IPR000212">
    <property type="entry name" value="DNA_helicase_UvrD/REP"/>
</dbReference>
<reference evidence="16 17" key="2">
    <citation type="submission" date="2016-12" db="EMBL/GenBank/DDBJ databases">
        <title>Draft Genome Sequence of Cystobacter ferrugineus Strain Cbfe23.</title>
        <authorList>
            <person name="Akbar S."/>
            <person name="Dowd S.E."/>
            <person name="Stevens D.C."/>
        </authorList>
    </citation>
    <scope>NUCLEOTIDE SEQUENCE [LARGE SCALE GENOMIC DNA]</scope>
    <source>
        <strain evidence="16 17">Cbfe23</strain>
    </source>
</reference>
<evidence type="ECO:0000256" key="13">
    <source>
        <dbReference type="SAM" id="MobiDB-lite"/>
    </source>
</evidence>
<keyword evidence="4 12" id="KW-0347">Helicase</keyword>
<evidence type="ECO:0000256" key="11">
    <source>
        <dbReference type="ARBA" id="ARBA00048988"/>
    </source>
</evidence>
<dbReference type="Gene3D" id="3.40.50.300">
    <property type="entry name" value="P-loop containing nucleotide triphosphate hydrolases"/>
    <property type="match status" value="2"/>
</dbReference>
<dbReference type="OrthoDB" id="9810135at2"/>
<proteinExistence type="inferred from homology"/>
<dbReference type="RefSeq" id="WP_071897238.1">
    <property type="nucleotide sequence ID" value="NZ_MPIN01000002.1"/>
</dbReference>
<dbReference type="CDD" id="cd17932">
    <property type="entry name" value="DEXQc_UvrD"/>
    <property type="match status" value="1"/>
</dbReference>
<dbReference type="PANTHER" id="PTHR11070">
    <property type="entry name" value="UVRD / RECB / PCRA DNA HELICASE FAMILY MEMBER"/>
    <property type="match status" value="1"/>
</dbReference>
<evidence type="ECO:0000256" key="9">
    <source>
        <dbReference type="ARBA" id="ARBA00034808"/>
    </source>
</evidence>
<protein>
    <recommendedName>
        <fullName evidence="9">DNA 3'-5' helicase</fullName>
        <ecNumber evidence="9">5.6.2.4</ecNumber>
    </recommendedName>
    <alternativeName>
        <fullName evidence="10">DNA 3'-5' helicase II</fullName>
    </alternativeName>
</protein>
<keyword evidence="6" id="KW-0238">DNA-binding</keyword>
<evidence type="ECO:0000259" key="14">
    <source>
        <dbReference type="PROSITE" id="PS51198"/>
    </source>
</evidence>
<feature type="domain" description="UvrD-like helicase C-terminal" evidence="15">
    <location>
        <begin position="287"/>
        <end position="566"/>
    </location>
</feature>
<dbReference type="GO" id="GO:0003677">
    <property type="term" value="F:DNA binding"/>
    <property type="evidence" value="ECO:0007669"/>
    <property type="project" value="UniProtKB-KW"/>
</dbReference>
<accession>A0A1L9BEX4</accession>
<evidence type="ECO:0000256" key="6">
    <source>
        <dbReference type="ARBA" id="ARBA00023125"/>
    </source>
</evidence>
<dbReference type="InterPro" id="IPR014017">
    <property type="entry name" value="DNA_helicase_UvrD-like_C"/>
</dbReference>
<evidence type="ECO:0000256" key="7">
    <source>
        <dbReference type="ARBA" id="ARBA00023235"/>
    </source>
</evidence>
<feature type="compositionally biased region" description="Low complexity" evidence="13">
    <location>
        <begin position="682"/>
        <end position="700"/>
    </location>
</feature>
<comment type="catalytic activity">
    <reaction evidence="8">
        <text>Couples ATP hydrolysis with the unwinding of duplex DNA by translocating in the 3'-5' direction.</text>
        <dbReference type="EC" id="5.6.2.4"/>
    </reaction>
</comment>
<evidence type="ECO:0000256" key="10">
    <source>
        <dbReference type="ARBA" id="ARBA00034923"/>
    </source>
</evidence>
<evidence type="ECO:0000256" key="3">
    <source>
        <dbReference type="ARBA" id="ARBA00022801"/>
    </source>
</evidence>
<keyword evidence="2 12" id="KW-0547">Nucleotide-binding</keyword>
<comment type="caution">
    <text evidence="16">The sequence shown here is derived from an EMBL/GenBank/DDBJ whole genome shotgun (WGS) entry which is preliminary data.</text>
</comment>
<evidence type="ECO:0000256" key="4">
    <source>
        <dbReference type="ARBA" id="ARBA00022806"/>
    </source>
</evidence>
<feature type="binding site" evidence="12">
    <location>
        <begin position="25"/>
        <end position="32"/>
    </location>
    <ligand>
        <name>ATP</name>
        <dbReference type="ChEBI" id="CHEBI:30616"/>
    </ligand>
</feature>
<dbReference type="EMBL" id="MPIN01000002">
    <property type="protein sequence ID" value="OJH40799.1"/>
    <property type="molecule type" value="Genomic_DNA"/>
</dbReference>
<dbReference type="InterPro" id="IPR014016">
    <property type="entry name" value="UvrD-like_ATP-bd"/>
</dbReference>
<feature type="domain" description="UvrD-like helicase ATP-binding" evidence="14">
    <location>
        <begin position="4"/>
        <end position="286"/>
    </location>
</feature>
<keyword evidence="7" id="KW-0413">Isomerase</keyword>
<dbReference type="Proteomes" id="UP000182229">
    <property type="component" value="Unassembled WGS sequence"/>
</dbReference>
<sequence length="706" mass="78949">MDLSKLNAPQREAVVTTEGPLLVLAGAGSGKTRVITHRIVHLLDKRPNGLLARNILAVTFTNKAATEMKERLVHMAGPRAQNVLVCTFHAFGAEMLREDIHRLGWPKKFSIADQGDQAAIIKRAMRERRIDDRTFDARKVLGLISKAKNAGKTPEPLGEGLGDDYDLIAHMVYEAYQLGLKAQGSVDFDDLLILPARLLREHEDLRKKYTERFRYILVDEFQDTNQAQLDLLKLLVSGATNNVCAVGDDDQCIYSWRGAEVRNILSFDKYFPGGKEVRLEQNYRSTQVVLDAANAVIAQNPERKAKQMWSERKGGARIQVVSAPTEEEEARYVAQEISRLVAGGISPDDIAVLYRVNGQARPIEEMLREKSLRYEVLSGSEFFDRREVKDVVAYFKLIANPRDETSLLRIINVPARGIGDVTMERLVAHARRDSLTLWGAMERAESYEDLPAGAGAKVTEFIKLVERYRESYEHGKLAQVSRQLLEEIGYRDDAKSLTTSQAAAERKLQSIEFVLNSLESFEKREGPKASLLTYLNRLSLDTRQEEEEVPGANKAITLMTLHASKGLEYRVVFFIGMEEELMPHKGMQGEAQNLEEERRLCYVGITRAKEMLYLTRAAMRVKRGKEVPRTPSRFLQDIPEALVEVVDLDAPRKGPPTAEEKNFFANLKERFKAPQAGGGGAPRPVSPAGGAPAASGPVPGTARVVR</sequence>